<evidence type="ECO:0000313" key="6">
    <source>
        <dbReference type="Proteomes" id="UP000524535"/>
    </source>
</evidence>
<dbReference type="EMBL" id="JACIHM010000003">
    <property type="protein sequence ID" value="MBB4446769.1"/>
    <property type="molecule type" value="Genomic_DNA"/>
</dbReference>
<evidence type="ECO:0000313" key="7">
    <source>
        <dbReference type="Proteomes" id="UP000576087"/>
    </source>
</evidence>
<dbReference type="EMBL" id="JACIGW010000003">
    <property type="protein sequence ID" value="MBB4349641.1"/>
    <property type="molecule type" value="Genomic_DNA"/>
</dbReference>
<dbReference type="Proteomes" id="UP000520770">
    <property type="component" value="Unassembled WGS sequence"/>
</dbReference>
<gene>
    <name evidence="3" type="ORF">GGE31_002651</name>
    <name evidence="2" type="ORF">GGE33_003403</name>
    <name evidence="4" type="ORF">GGE35_002591</name>
</gene>
<keyword evidence="1" id="KW-0472">Membrane</keyword>
<organism evidence="3 6">
    <name type="scientific">Aliirhizobium cellulosilyticum</name>
    <dbReference type="NCBI Taxonomy" id="393664"/>
    <lineage>
        <taxon>Bacteria</taxon>
        <taxon>Pseudomonadati</taxon>
        <taxon>Pseudomonadota</taxon>
        <taxon>Alphaproteobacteria</taxon>
        <taxon>Hyphomicrobiales</taxon>
        <taxon>Rhizobiaceae</taxon>
        <taxon>Aliirhizobium</taxon>
    </lineage>
</organism>
<dbReference type="Proteomes" id="UP000524535">
    <property type="component" value="Unassembled WGS sequence"/>
</dbReference>
<evidence type="ECO:0000313" key="5">
    <source>
        <dbReference type="Proteomes" id="UP000520770"/>
    </source>
</evidence>
<feature type="transmembrane region" description="Helical" evidence="1">
    <location>
        <begin position="7"/>
        <end position="26"/>
    </location>
</feature>
<keyword evidence="1" id="KW-0812">Transmembrane</keyword>
<evidence type="ECO:0000313" key="3">
    <source>
        <dbReference type="EMBL" id="MBB4412138.1"/>
    </source>
</evidence>
<proteinExistence type="predicted"/>
<evidence type="ECO:0000256" key="1">
    <source>
        <dbReference type="SAM" id="Phobius"/>
    </source>
</evidence>
<comment type="caution">
    <text evidence="3">The sequence shown here is derived from an EMBL/GenBank/DDBJ whole genome shotgun (WGS) entry which is preliminary data.</text>
</comment>
<feature type="transmembrane region" description="Helical" evidence="1">
    <location>
        <begin position="32"/>
        <end position="53"/>
    </location>
</feature>
<dbReference type="RefSeq" id="WP_183825147.1">
    <property type="nucleotide sequence ID" value="NZ_JACIGW010000003.1"/>
</dbReference>
<reference evidence="5 6" key="1">
    <citation type="submission" date="2020-08" db="EMBL/GenBank/DDBJ databases">
        <title>Genomic Encyclopedia of Type Strains, Phase IV (KMG-V): Genome sequencing to study the core and pangenomes of soil and plant-associated prokaryotes.</title>
        <authorList>
            <person name="Whitman W."/>
        </authorList>
    </citation>
    <scope>NUCLEOTIDE SEQUENCE [LARGE SCALE GENOMIC DNA]</scope>
    <source>
        <strain evidence="3 6">SEMIA 444</strain>
        <strain evidence="2 5">SEMIA 448</strain>
        <strain evidence="4 7">SEMIA 452</strain>
    </source>
</reference>
<dbReference type="EMBL" id="JACIGY010000003">
    <property type="protein sequence ID" value="MBB4412138.1"/>
    <property type="molecule type" value="Genomic_DNA"/>
</dbReference>
<evidence type="ECO:0000313" key="2">
    <source>
        <dbReference type="EMBL" id="MBB4349641.1"/>
    </source>
</evidence>
<evidence type="ECO:0000313" key="4">
    <source>
        <dbReference type="EMBL" id="MBB4446769.1"/>
    </source>
</evidence>
<name>A0A7W6XBQ0_9HYPH</name>
<dbReference type="AlphaFoldDB" id="A0A7W6XBQ0"/>
<accession>A0A7W6XBQ0</accession>
<keyword evidence="6" id="KW-1185">Reference proteome</keyword>
<sequence length="58" mass="5918">MKDILKVTGNRTLTVGAALIVASLVLRNFDTGIPSCLVAVSLAAGLVSVIFAAGRMSD</sequence>
<dbReference type="Proteomes" id="UP000576087">
    <property type="component" value="Unassembled WGS sequence"/>
</dbReference>
<keyword evidence="1" id="KW-1133">Transmembrane helix</keyword>
<protein>
    <submittedName>
        <fullName evidence="3">Uncharacterized protein</fullName>
    </submittedName>
</protein>